<protein>
    <submittedName>
        <fullName evidence="2">Uncharacterized protein</fullName>
    </submittedName>
</protein>
<evidence type="ECO:0000313" key="2">
    <source>
        <dbReference type="EMBL" id="KAK6145919.1"/>
    </source>
</evidence>
<dbReference type="EMBL" id="JABTTQ020000011">
    <property type="protein sequence ID" value="KAK6145919.1"/>
    <property type="molecule type" value="Genomic_DNA"/>
</dbReference>
<comment type="caution">
    <text evidence="2">The sequence shown here is derived from an EMBL/GenBank/DDBJ whole genome shotgun (WGS) entry which is preliminary data.</text>
</comment>
<proteinExistence type="predicted"/>
<evidence type="ECO:0000313" key="3">
    <source>
        <dbReference type="Proteomes" id="UP001318860"/>
    </source>
</evidence>
<reference evidence="2 3" key="1">
    <citation type="journal article" date="2021" name="Comput. Struct. Biotechnol. J.">
        <title>De novo genome assembly of the potent medicinal plant Rehmannia glutinosa using nanopore technology.</title>
        <authorList>
            <person name="Ma L."/>
            <person name="Dong C."/>
            <person name="Song C."/>
            <person name="Wang X."/>
            <person name="Zheng X."/>
            <person name="Niu Y."/>
            <person name="Chen S."/>
            <person name="Feng W."/>
        </authorList>
    </citation>
    <scope>NUCLEOTIDE SEQUENCE [LARGE SCALE GENOMIC DNA]</scope>
    <source>
        <strain evidence="2">DH-2019</strain>
    </source>
</reference>
<keyword evidence="3" id="KW-1185">Reference proteome</keyword>
<organism evidence="2 3">
    <name type="scientific">Rehmannia glutinosa</name>
    <name type="common">Chinese foxglove</name>
    <dbReference type="NCBI Taxonomy" id="99300"/>
    <lineage>
        <taxon>Eukaryota</taxon>
        <taxon>Viridiplantae</taxon>
        <taxon>Streptophyta</taxon>
        <taxon>Embryophyta</taxon>
        <taxon>Tracheophyta</taxon>
        <taxon>Spermatophyta</taxon>
        <taxon>Magnoliopsida</taxon>
        <taxon>eudicotyledons</taxon>
        <taxon>Gunneridae</taxon>
        <taxon>Pentapetalae</taxon>
        <taxon>asterids</taxon>
        <taxon>lamiids</taxon>
        <taxon>Lamiales</taxon>
        <taxon>Orobanchaceae</taxon>
        <taxon>Rehmannieae</taxon>
        <taxon>Rehmannia</taxon>
    </lineage>
</organism>
<gene>
    <name evidence="2" type="ORF">DH2020_019788</name>
</gene>
<sequence>MDMNHNGLKIDVCNNGVNSLESPKVVMIEESDVDDESQALLASENGGLSKGSEKPKRKVQWSDSSGDKLAQIMEFQPRLAQVFLINAVELVFEF</sequence>
<dbReference type="Proteomes" id="UP001318860">
    <property type="component" value="Unassembled WGS sequence"/>
</dbReference>
<feature type="region of interest" description="Disordered" evidence="1">
    <location>
        <begin position="37"/>
        <end position="63"/>
    </location>
</feature>
<accession>A0ABR0WHV3</accession>
<evidence type="ECO:0000256" key="1">
    <source>
        <dbReference type="SAM" id="MobiDB-lite"/>
    </source>
</evidence>
<name>A0ABR0WHV3_REHGL</name>